<protein>
    <submittedName>
        <fullName evidence="2">Ubiquinone/menaquinone biosynthesis C-methyltransferase UbiE</fullName>
    </submittedName>
</protein>
<sequence>MMFTRVISRHPWGFFQRNILQQAHQTKRLKATGIEKPPTYDEALSILKTFMMKGPGAERTTELYDVTASKYDQYVEVVRARTHSELAKAVSAVLGNNFQAKIIDVCAGSGLSGLWIHRAGYRNIDGIDVSQGMLDVAREKGVYGDLICQRLGDLPLPFDDRTYDMASMGAAYGENHMPMEALPHIIRVVKPGGYIVNVFREEALRSSIYGEGLDPYMKQLEAEGLWKEERRELFNYLIHDVVGIVLVHKVL</sequence>
<evidence type="ECO:0000313" key="2">
    <source>
        <dbReference type="RefSeq" id="XP_035825679.1"/>
    </source>
</evidence>
<dbReference type="PANTHER" id="PTHR43591">
    <property type="entry name" value="METHYLTRANSFERASE"/>
    <property type="match status" value="1"/>
</dbReference>
<keyword evidence="2" id="KW-0830">Ubiquinone</keyword>
<keyword evidence="1" id="KW-1185">Reference proteome</keyword>
<gene>
    <name evidence="2" type="primary">LOC101861698</name>
</gene>
<accession>A0ABM1VTD7</accession>
<reference evidence="2" key="1">
    <citation type="submission" date="2025-08" db="UniProtKB">
        <authorList>
            <consortium name="RefSeq"/>
        </authorList>
    </citation>
    <scope>IDENTIFICATION</scope>
</reference>
<dbReference type="Pfam" id="PF01209">
    <property type="entry name" value="Ubie_methyltran"/>
    <property type="match status" value="1"/>
</dbReference>
<dbReference type="Gene3D" id="3.40.50.150">
    <property type="entry name" value="Vaccinia Virus protein VP39"/>
    <property type="match status" value="1"/>
</dbReference>
<dbReference type="PANTHER" id="PTHR43591:SF101">
    <property type="entry name" value="METHYLTRANSFERASE-LIKE PROTEIN 27"/>
    <property type="match status" value="1"/>
</dbReference>
<dbReference type="RefSeq" id="XP_035825679.1">
    <property type="nucleotide sequence ID" value="XM_035969786.1"/>
</dbReference>
<dbReference type="GeneID" id="101861698"/>
<dbReference type="InterPro" id="IPR029063">
    <property type="entry name" value="SAM-dependent_MTases_sf"/>
</dbReference>
<dbReference type="SUPFAM" id="SSF53335">
    <property type="entry name" value="S-adenosyl-L-methionine-dependent methyltransferases"/>
    <property type="match status" value="1"/>
</dbReference>
<name>A0ABM1VTD7_APLCA</name>
<dbReference type="Proteomes" id="UP000694888">
    <property type="component" value="Unplaced"/>
</dbReference>
<organism evidence="1 2">
    <name type="scientific">Aplysia californica</name>
    <name type="common">California sea hare</name>
    <dbReference type="NCBI Taxonomy" id="6500"/>
    <lineage>
        <taxon>Eukaryota</taxon>
        <taxon>Metazoa</taxon>
        <taxon>Spiralia</taxon>
        <taxon>Lophotrochozoa</taxon>
        <taxon>Mollusca</taxon>
        <taxon>Gastropoda</taxon>
        <taxon>Heterobranchia</taxon>
        <taxon>Euthyneura</taxon>
        <taxon>Tectipleura</taxon>
        <taxon>Aplysiida</taxon>
        <taxon>Aplysioidea</taxon>
        <taxon>Aplysiidae</taxon>
        <taxon>Aplysia</taxon>
    </lineage>
</organism>
<evidence type="ECO:0000313" key="1">
    <source>
        <dbReference type="Proteomes" id="UP000694888"/>
    </source>
</evidence>
<dbReference type="CDD" id="cd02440">
    <property type="entry name" value="AdoMet_MTases"/>
    <property type="match status" value="1"/>
</dbReference>
<proteinExistence type="predicted"/>